<dbReference type="Pfam" id="PF18970">
    <property type="entry name" value="DUF5709"/>
    <property type="match status" value="1"/>
</dbReference>
<gene>
    <name evidence="3" type="ORF">EV383_2764</name>
</gene>
<dbReference type="RefSeq" id="WP_130290270.1">
    <property type="nucleotide sequence ID" value="NZ_SHKL01000001.1"/>
</dbReference>
<reference evidence="3 4" key="1">
    <citation type="submission" date="2019-02" db="EMBL/GenBank/DDBJ databases">
        <title>Sequencing the genomes of 1000 actinobacteria strains.</title>
        <authorList>
            <person name="Klenk H.-P."/>
        </authorList>
    </citation>
    <scope>NUCLEOTIDE SEQUENCE [LARGE SCALE GENOMIC DNA]</scope>
    <source>
        <strain evidence="3 4">DSM 45779</strain>
    </source>
</reference>
<evidence type="ECO:0000256" key="1">
    <source>
        <dbReference type="SAM" id="MobiDB-lite"/>
    </source>
</evidence>
<feature type="domain" description="DUF5709" evidence="2">
    <location>
        <begin position="93"/>
        <end position="149"/>
    </location>
</feature>
<evidence type="ECO:0000313" key="3">
    <source>
        <dbReference type="EMBL" id="RZT85877.1"/>
    </source>
</evidence>
<feature type="compositionally biased region" description="Basic and acidic residues" evidence="1">
    <location>
        <begin position="50"/>
        <end position="68"/>
    </location>
</feature>
<evidence type="ECO:0000313" key="4">
    <source>
        <dbReference type="Proteomes" id="UP000291591"/>
    </source>
</evidence>
<dbReference type="EMBL" id="SHKL01000001">
    <property type="protein sequence ID" value="RZT85877.1"/>
    <property type="molecule type" value="Genomic_DNA"/>
</dbReference>
<accession>A0A4Q7UV77</accession>
<feature type="compositionally biased region" description="Acidic residues" evidence="1">
    <location>
        <begin position="1"/>
        <end position="21"/>
    </location>
</feature>
<dbReference type="InterPro" id="IPR043763">
    <property type="entry name" value="DUF5709"/>
</dbReference>
<comment type="caution">
    <text evidence="3">The sequence shown here is derived from an EMBL/GenBank/DDBJ whole genome shotgun (WGS) entry which is preliminary data.</text>
</comment>
<feature type="compositionally biased region" description="Basic and acidic residues" evidence="1">
    <location>
        <begin position="22"/>
        <end position="41"/>
    </location>
</feature>
<feature type="compositionally biased region" description="Basic and acidic residues" evidence="1">
    <location>
        <begin position="89"/>
        <end position="100"/>
    </location>
</feature>
<dbReference type="OrthoDB" id="3212066at2"/>
<dbReference type="Proteomes" id="UP000291591">
    <property type="component" value="Unassembled WGS sequence"/>
</dbReference>
<organism evidence="3 4">
    <name type="scientific">Pseudonocardia sediminis</name>
    <dbReference type="NCBI Taxonomy" id="1397368"/>
    <lineage>
        <taxon>Bacteria</taxon>
        <taxon>Bacillati</taxon>
        <taxon>Actinomycetota</taxon>
        <taxon>Actinomycetes</taxon>
        <taxon>Pseudonocardiales</taxon>
        <taxon>Pseudonocardiaceae</taxon>
        <taxon>Pseudonocardia</taxon>
    </lineage>
</organism>
<name>A0A4Q7UV77_PSEST</name>
<sequence length="152" mass="16597">MPDPDEGDDTTLEQLDSEDTLTDPRVDKLDEGWSPPERPRGLETWGITPEEEHTGEPLDGRLRRKEPDVDPYAETGDGIGDTSDTDGEPYDREVGDDRAGRLTYADYGADDFFDADVGRQNSDEVFATDVGIDGAAASAEEAAVHVVPDERV</sequence>
<keyword evidence="4" id="KW-1185">Reference proteome</keyword>
<feature type="region of interest" description="Disordered" evidence="1">
    <location>
        <begin position="1"/>
        <end position="100"/>
    </location>
</feature>
<dbReference type="AlphaFoldDB" id="A0A4Q7UV77"/>
<proteinExistence type="predicted"/>
<evidence type="ECO:0000259" key="2">
    <source>
        <dbReference type="Pfam" id="PF18970"/>
    </source>
</evidence>
<protein>
    <recommendedName>
        <fullName evidence="2">DUF5709 domain-containing protein</fullName>
    </recommendedName>
</protein>